<evidence type="ECO:0000313" key="2">
    <source>
        <dbReference type="Proteomes" id="UP001054837"/>
    </source>
</evidence>
<keyword evidence="2" id="KW-1185">Reference proteome</keyword>
<organism evidence="1 2">
    <name type="scientific">Caerostris darwini</name>
    <dbReference type="NCBI Taxonomy" id="1538125"/>
    <lineage>
        <taxon>Eukaryota</taxon>
        <taxon>Metazoa</taxon>
        <taxon>Ecdysozoa</taxon>
        <taxon>Arthropoda</taxon>
        <taxon>Chelicerata</taxon>
        <taxon>Arachnida</taxon>
        <taxon>Araneae</taxon>
        <taxon>Araneomorphae</taxon>
        <taxon>Entelegynae</taxon>
        <taxon>Araneoidea</taxon>
        <taxon>Araneidae</taxon>
        <taxon>Caerostris</taxon>
    </lineage>
</organism>
<dbReference type="EMBL" id="BPLQ01011543">
    <property type="protein sequence ID" value="GIY58778.1"/>
    <property type="molecule type" value="Genomic_DNA"/>
</dbReference>
<protein>
    <submittedName>
        <fullName evidence="1">Uncharacterized protein</fullName>
    </submittedName>
</protein>
<reference evidence="1 2" key="1">
    <citation type="submission" date="2021-06" db="EMBL/GenBank/DDBJ databases">
        <title>Caerostris darwini draft genome.</title>
        <authorList>
            <person name="Kono N."/>
            <person name="Arakawa K."/>
        </authorList>
    </citation>
    <scope>NUCLEOTIDE SEQUENCE [LARGE SCALE GENOMIC DNA]</scope>
</reference>
<dbReference type="Proteomes" id="UP001054837">
    <property type="component" value="Unassembled WGS sequence"/>
</dbReference>
<comment type="caution">
    <text evidence="1">The sequence shown here is derived from an EMBL/GenBank/DDBJ whole genome shotgun (WGS) entry which is preliminary data.</text>
</comment>
<gene>
    <name evidence="1" type="ORF">CDAR_227321</name>
</gene>
<sequence>MAKTKISGLIIQGIEEGVVPFDKDSSPNESLLKFHVSQNFLYDKYDSFLRGVSLEPFWENKWYYRLEVKGLDYEGLVIKVKRYCAVLELGSYVMSDRIRSSAVCN</sequence>
<evidence type="ECO:0000313" key="1">
    <source>
        <dbReference type="EMBL" id="GIY58778.1"/>
    </source>
</evidence>
<proteinExistence type="predicted"/>
<accession>A0AAV4ULX8</accession>
<dbReference type="AlphaFoldDB" id="A0AAV4ULX8"/>
<name>A0AAV4ULX8_9ARAC</name>